<evidence type="ECO:0000313" key="3">
    <source>
        <dbReference type="Proteomes" id="UP000001880"/>
    </source>
</evidence>
<keyword evidence="3" id="KW-1185">Reference proteome</keyword>
<gene>
    <name evidence="2" type="ordered locus">Hoch_5618</name>
</gene>
<keyword evidence="1" id="KW-0812">Transmembrane</keyword>
<evidence type="ECO:0000256" key="1">
    <source>
        <dbReference type="SAM" id="Phobius"/>
    </source>
</evidence>
<evidence type="ECO:0000313" key="2">
    <source>
        <dbReference type="EMBL" id="ACY18098.1"/>
    </source>
</evidence>
<name>D0LG73_HALO1</name>
<reference evidence="2 3" key="1">
    <citation type="journal article" date="2010" name="Stand. Genomic Sci.">
        <title>Complete genome sequence of Haliangium ochraceum type strain (SMP-2).</title>
        <authorList>
            <consortium name="US DOE Joint Genome Institute (JGI-PGF)"/>
            <person name="Ivanova N."/>
            <person name="Daum C."/>
            <person name="Lang E."/>
            <person name="Abt B."/>
            <person name="Kopitz M."/>
            <person name="Saunders E."/>
            <person name="Lapidus A."/>
            <person name="Lucas S."/>
            <person name="Glavina Del Rio T."/>
            <person name="Nolan M."/>
            <person name="Tice H."/>
            <person name="Copeland A."/>
            <person name="Cheng J.F."/>
            <person name="Chen F."/>
            <person name="Bruce D."/>
            <person name="Goodwin L."/>
            <person name="Pitluck S."/>
            <person name="Mavromatis K."/>
            <person name="Pati A."/>
            <person name="Mikhailova N."/>
            <person name="Chen A."/>
            <person name="Palaniappan K."/>
            <person name="Land M."/>
            <person name="Hauser L."/>
            <person name="Chang Y.J."/>
            <person name="Jeffries C.D."/>
            <person name="Detter J.C."/>
            <person name="Brettin T."/>
            <person name="Rohde M."/>
            <person name="Goker M."/>
            <person name="Bristow J."/>
            <person name="Markowitz V."/>
            <person name="Eisen J.A."/>
            <person name="Hugenholtz P."/>
            <person name="Kyrpides N.C."/>
            <person name="Klenk H.P."/>
        </authorList>
    </citation>
    <scope>NUCLEOTIDE SEQUENCE [LARGE SCALE GENOMIC DNA]</scope>
    <source>
        <strain evidence="3">DSM 14365 / CIP 107738 / JCM 11303 / AJ 13395 / SMP-2</strain>
    </source>
</reference>
<dbReference type="HOGENOM" id="CLU_1052782_0_0_7"/>
<sequence>MDEEYSQILDESVDLSQLLPRSGIGAQGPYLLIAAPGNPLIRLDARQLDSIELVERGAGAAFAVAGLAAAGLLAGALSLIPGGLFTCAGMAYLAHDRLSEARRRRRSRDLLLTLGDLPVALHVEDEPALVRRLADSLSPYTRAAPITRPEVYEDARRRLQTHGQERSDSEVRRELAGSLTVGAEVVQVVDDYLCIGATSFAIDEVRDCALRGANLPLSGSRSLQAALGLLVVAADERAREGEDVATLTRRIKEYEDWTGRTAGR</sequence>
<dbReference type="AlphaFoldDB" id="D0LG73"/>
<dbReference type="RefSeq" id="WP_012830690.1">
    <property type="nucleotide sequence ID" value="NC_013440.1"/>
</dbReference>
<organism evidence="2 3">
    <name type="scientific">Haliangium ochraceum (strain DSM 14365 / JCM 11303 / SMP-2)</name>
    <dbReference type="NCBI Taxonomy" id="502025"/>
    <lineage>
        <taxon>Bacteria</taxon>
        <taxon>Pseudomonadati</taxon>
        <taxon>Myxococcota</taxon>
        <taxon>Polyangia</taxon>
        <taxon>Haliangiales</taxon>
        <taxon>Kofleriaceae</taxon>
        <taxon>Haliangium</taxon>
    </lineage>
</organism>
<dbReference type="Proteomes" id="UP000001880">
    <property type="component" value="Chromosome"/>
</dbReference>
<keyword evidence="1" id="KW-1133">Transmembrane helix</keyword>
<proteinExistence type="predicted"/>
<keyword evidence="1" id="KW-0472">Membrane</keyword>
<feature type="transmembrane region" description="Helical" evidence="1">
    <location>
        <begin position="61"/>
        <end position="94"/>
    </location>
</feature>
<protein>
    <submittedName>
        <fullName evidence="2">Uncharacterized protein</fullName>
    </submittedName>
</protein>
<accession>D0LG73</accession>
<dbReference type="KEGG" id="hoh:Hoch_5618"/>
<dbReference type="EMBL" id="CP001804">
    <property type="protein sequence ID" value="ACY18098.1"/>
    <property type="molecule type" value="Genomic_DNA"/>
</dbReference>
<dbReference type="STRING" id="502025.Hoch_5618"/>